<dbReference type="InterPro" id="IPR053134">
    <property type="entry name" value="RNA-dir_DNA_polymerase"/>
</dbReference>
<dbReference type="Gene3D" id="3.10.10.10">
    <property type="entry name" value="HIV Type 1 Reverse Transcriptase, subunit A, domain 1"/>
    <property type="match status" value="1"/>
</dbReference>
<dbReference type="PROSITE" id="PS50878">
    <property type="entry name" value="RT_POL"/>
    <property type="match status" value="1"/>
</dbReference>
<protein>
    <submittedName>
        <fullName evidence="2">Ty3-gypsy retroelement transposase</fullName>
    </submittedName>
</protein>
<dbReference type="EMBL" id="SSTD01006251">
    <property type="protein sequence ID" value="TYK20517.1"/>
    <property type="molecule type" value="Genomic_DNA"/>
</dbReference>
<evidence type="ECO:0000259" key="1">
    <source>
        <dbReference type="PROSITE" id="PS50878"/>
    </source>
</evidence>
<evidence type="ECO:0000313" key="3">
    <source>
        <dbReference type="Proteomes" id="UP000321947"/>
    </source>
</evidence>
<reference evidence="2 3" key="1">
    <citation type="submission" date="2019-08" db="EMBL/GenBank/DDBJ databases">
        <title>Draft genome sequences of two oriental melons (Cucumis melo L. var makuwa).</title>
        <authorList>
            <person name="Kwon S.-Y."/>
        </authorList>
    </citation>
    <scope>NUCLEOTIDE SEQUENCE [LARGE SCALE GENOMIC DNA]</scope>
    <source>
        <strain evidence="3">cv. Chang Bougi</strain>
        <tissue evidence="2">Leaf</tissue>
    </source>
</reference>
<dbReference type="CDD" id="cd00303">
    <property type="entry name" value="retropepsin_like"/>
    <property type="match status" value="1"/>
</dbReference>
<dbReference type="Gene3D" id="2.40.70.10">
    <property type="entry name" value="Acid Proteases"/>
    <property type="match status" value="1"/>
</dbReference>
<dbReference type="InterPro" id="IPR021109">
    <property type="entry name" value="Peptidase_aspartic_dom_sf"/>
</dbReference>
<proteinExistence type="predicted"/>
<dbReference type="PANTHER" id="PTHR24559">
    <property type="entry name" value="TRANSPOSON TY3-I GAG-POL POLYPROTEIN"/>
    <property type="match status" value="1"/>
</dbReference>
<dbReference type="PANTHER" id="PTHR24559:SF450">
    <property type="entry name" value="RNA-DIRECTED DNA POLYMERASE HOMOLOG"/>
    <property type="match status" value="1"/>
</dbReference>
<name>A0A5D3DAB4_CUCMM</name>
<dbReference type="InterPro" id="IPR043128">
    <property type="entry name" value="Rev_trsase/Diguanyl_cyclase"/>
</dbReference>
<accession>A0A5D3DAB4</accession>
<dbReference type="Pfam" id="PF17919">
    <property type="entry name" value="RT_RNaseH_2"/>
    <property type="match status" value="1"/>
</dbReference>
<dbReference type="InterPro" id="IPR041577">
    <property type="entry name" value="RT_RNaseH_2"/>
</dbReference>
<evidence type="ECO:0000313" key="2">
    <source>
        <dbReference type="EMBL" id="TYK20517.1"/>
    </source>
</evidence>
<dbReference type="CDD" id="cd01647">
    <property type="entry name" value="RT_LTR"/>
    <property type="match status" value="1"/>
</dbReference>
<dbReference type="SUPFAM" id="SSF56672">
    <property type="entry name" value="DNA/RNA polymerases"/>
    <property type="match status" value="1"/>
</dbReference>
<dbReference type="Gene3D" id="3.30.70.270">
    <property type="match status" value="1"/>
</dbReference>
<dbReference type="AlphaFoldDB" id="A0A5D3DAB4"/>
<comment type="caution">
    <text evidence="2">The sequence shown here is derived from an EMBL/GenBank/DDBJ whole genome shotgun (WGS) entry which is preliminary data.</text>
</comment>
<dbReference type="Pfam" id="PF00078">
    <property type="entry name" value="RVT_1"/>
    <property type="match status" value="1"/>
</dbReference>
<organism evidence="2 3">
    <name type="scientific">Cucumis melo var. makuwa</name>
    <name type="common">Oriental melon</name>
    <dbReference type="NCBI Taxonomy" id="1194695"/>
    <lineage>
        <taxon>Eukaryota</taxon>
        <taxon>Viridiplantae</taxon>
        <taxon>Streptophyta</taxon>
        <taxon>Embryophyta</taxon>
        <taxon>Tracheophyta</taxon>
        <taxon>Spermatophyta</taxon>
        <taxon>Magnoliopsida</taxon>
        <taxon>eudicotyledons</taxon>
        <taxon>Gunneridae</taxon>
        <taxon>Pentapetalae</taxon>
        <taxon>rosids</taxon>
        <taxon>fabids</taxon>
        <taxon>Cucurbitales</taxon>
        <taxon>Cucurbitaceae</taxon>
        <taxon>Benincaseae</taxon>
        <taxon>Cucumis</taxon>
    </lineage>
</organism>
<dbReference type="Proteomes" id="UP000321947">
    <property type="component" value="Unassembled WGS sequence"/>
</dbReference>
<dbReference type="InterPro" id="IPR000477">
    <property type="entry name" value="RT_dom"/>
</dbReference>
<dbReference type="Pfam" id="PF08284">
    <property type="entry name" value="RVP_2"/>
    <property type="match status" value="1"/>
</dbReference>
<feature type="domain" description="Reverse transcriptase" evidence="1">
    <location>
        <begin position="480"/>
        <end position="660"/>
    </location>
</feature>
<dbReference type="InterPro" id="IPR043502">
    <property type="entry name" value="DNA/RNA_pol_sf"/>
</dbReference>
<sequence>MTKGDVSIRSKEEEKGPSPLAIHHLLLVITIDACEPLSVPHRSSLVCFSPCFRCPPLPFHHRHRPLVGKCSVLKEQLNLGKRNEMAKKSEERLDFIEQEILEIRTEMKKLPAMEENMSLISKSIENTNVQMEKQQLQQQVAIISFDGLALDWDGTLVGRFLTIKQETTVEEYRNRFDKYLALVAFLQTVVLEETFMNELNPWLKTEVEVLEPRGLAQMMKLALKIEDRERVRKECGLVSVYGSKFQYNLPKAKENTENKTATDTTGGTTPMRTITLRGVTTTDNWREGFSKRLSDAEFQARRKKGEFEIVEEEGEGEAAAENTIEVGIVENLNIELSINSVVGLTNPGTMKVKGKVKNEDVVVFINWAAIKGKGICGKVEVLLGDWKFVDSFLPLELEGVDVILGMHWLHSLGVTEVDWKHLIMTFQHEGRKVIIRGDPSLTKKGTLAPKRGIEHHIHLKQGTNPVNVRPYRYAHQQKEEMERLVYEILASGIIRPGIVGKEEDGSWRICVDYRALNNVIMPDKFPILVSEELFDELNGANMCSKIDLKTGYHQIRMNQKDVEKIAFCTHEGRYEFLVMSFGLTNASSTFQSLMNAVFKPYMRRFVLVFFDDILVCSKGLEEHMQHLELVLEILRANELYANLAKCSFAQERVGYLGHIISEKGVENYGSTTGPLTQLLKNGAFKWNEEANESFEKLKTATMTLPVLDMPDFNLSFEIVTDASGFGGRVVLTQAKRPIAYFSRTLSTRDRARHRG</sequence>
<gene>
    <name evidence="2" type="ORF">E5676_scaffold237G00940</name>
</gene>